<evidence type="ECO:0008006" key="4">
    <source>
        <dbReference type="Google" id="ProtNLM"/>
    </source>
</evidence>
<accession>A0ABU8NND0</accession>
<protein>
    <recommendedName>
        <fullName evidence="4">Lipoprotein</fullName>
    </recommendedName>
</protein>
<dbReference type="Proteomes" id="UP001378956">
    <property type="component" value="Unassembled WGS sequence"/>
</dbReference>
<comment type="caution">
    <text evidence="2">The sequence shown here is derived from an EMBL/GenBank/DDBJ whole genome shotgun (WGS) entry which is preliminary data.</text>
</comment>
<keyword evidence="3" id="KW-1185">Reference proteome</keyword>
<evidence type="ECO:0000256" key="1">
    <source>
        <dbReference type="SAM" id="SignalP"/>
    </source>
</evidence>
<dbReference type="EMBL" id="JBBEUB010000002">
    <property type="protein sequence ID" value="MEJ2902733.1"/>
    <property type="molecule type" value="Genomic_DNA"/>
</dbReference>
<dbReference type="RefSeq" id="WP_288879405.1">
    <property type="nucleotide sequence ID" value="NZ_CBFGNQ010000002.1"/>
</dbReference>
<evidence type="ECO:0000313" key="2">
    <source>
        <dbReference type="EMBL" id="MEJ2902733.1"/>
    </source>
</evidence>
<proteinExistence type="predicted"/>
<keyword evidence="1" id="KW-0732">Signal</keyword>
<name>A0ABU8NND0_9SPHI</name>
<reference evidence="2 3" key="1">
    <citation type="submission" date="2024-03" db="EMBL/GenBank/DDBJ databases">
        <title>Sequence of Lycoming College Course Isolates.</title>
        <authorList>
            <person name="Plotts O."/>
            <person name="Newman J."/>
        </authorList>
    </citation>
    <scope>NUCLEOTIDE SEQUENCE [LARGE SCALE GENOMIC DNA]</scope>
    <source>
        <strain evidence="2 3">CJB-3</strain>
    </source>
</reference>
<organism evidence="2 3">
    <name type="scientific">Pedobacter panaciterrae</name>
    <dbReference type="NCBI Taxonomy" id="363849"/>
    <lineage>
        <taxon>Bacteria</taxon>
        <taxon>Pseudomonadati</taxon>
        <taxon>Bacteroidota</taxon>
        <taxon>Sphingobacteriia</taxon>
        <taxon>Sphingobacteriales</taxon>
        <taxon>Sphingobacteriaceae</taxon>
        <taxon>Pedobacter</taxon>
    </lineage>
</organism>
<evidence type="ECO:0000313" key="3">
    <source>
        <dbReference type="Proteomes" id="UP001378956"/>
    </source>
</evidence>
<feature type="chain" id="PRO_5046159558" description="Lipoprotein" evidence="1">
    <location>
        <begin position="24"/>
        <end position="156"/>
    </location>
</feature>
<gene>
    <name evidence="2" type="ORF">WAE58_09855</name>
</gene>
<feature type="signal peptide" evidence="1">
    <location>
        <begin position="1"/>
        <end position="23"/>
    </location>
</feature>
<dbReference type="PROSITE" id="PS51257">
    <property type="entry name" value="PROKAR_LIPOPROTEIN"/>
    <property type="match status" value="1"/>
</dbReference>
<sequence>MRTKPLKLLILFCFLIVAAMFSSCEKKTDEDKLKISYGTSFGMCVGYCNSQLFISKAKIELKKYENKPNAAPKVCTAEMAETDWSKLADSIDLNVFNQLKESYGCPDCADGGAEWIQIEYGDKKHKVTFEYGKEPNEVKPYISTLRAQFATFKDCK</sequence>